<evidence type="ECO:0000313" key="4">
    <source>
        <dbReference type="Proteomes" id="UP001551675"/>
    </source>
</evidence>
<dbReference type="EMBL" id="JBFALK010000001">
    <property type="protein sequence ID" value="MEV0967200.1"/>
    <property type="molecule type" value="Genomic_DNA"/>
</dbReference>
<protein>
    <submittedName>
        <fullName evidence="3">Uncharacterized protein</fullName>
    </submittedName>
</protein>
<evidence type="ECO:0000256" key="1">
    <source>
        <dbReference type="SAM" id="MobiDB-lite"/>
    </source>
</evidence>
<keyword evidence="2" id="KW-0472">Membrane</keyword>
<feature type="transmembrane region" description="Helical" evidence="2">
    <location>
        <begin position="32"/>
        <end position="57"/>
    </location>
</feature>
<dbReference type="RefSeq" id="WP_358128795.1">
    <property type="nucleotide sequence ID" value="NZ_JBFALK010000001.1"/>
</dbReference>
<dbReference type="Proteomes" id="UP001551675">
    <property type="component" value="Unassembled WGS sequence"/>
</dbReference>
<feature type="region of interest" description="Disordered" evidence="1">
    <location>
        <begin position="65"/>
        <end position="89"/>
    </location>
</feature>
<reference evidence="3 4" key="1">
    <citation type="submission" date="2024-06" db="EMBL/GenBank/DDBJ databases">
        <title>The Natural Products Discovery Center: Release of the First 8490 Sequenced Strains for Exploring Actinobacteria Biosynthetic Diversity.</title>
        <authorList>
            <person name="Kalkreuter E."/>
            <person name="Kautsar S.A."/>
            <person name="Yang D."/>
            <person name="Bader C.D."/>
            <person name="Teijaro C.N."/>
            <person name="Fluegel L."/>
            <person name="Davis C.M."/>
            <person name="Simpson J.R."/>
            <person name="Lauterbach L."/>
            <person name="Steele A.D."/>
            <person name="Gui C."/>
            <person name="Meng S."/>
            <person name="Li G."/>
            <person name="Viehrig K."/>
            <person name="Ye F."/>
            <person name="Su P."/>
            <person name="Kiefer A.F."/>
            <person name="Nichols A."/>
            <person name="Cepeda A.J."/>
            <person name="Yan W."/>
            <person name="Fan B."/>
            <person name="Jiang Y."/>
            <person name="Adhikari A."/>
            <person name="Zheng C.-J."/>
            <person name="Schuster L."/>
            <person name="Cowan T.M."/>
            <person name="Smanski M.J."/>
            <person name="Chevrette M.G."/>
            <person name="De Carvalho L.P.S."/>
            <person name="Shen B."/>
        </authorList>
    </citation>
    <scope>NUCLEOTIDE SEQUENCE [LARGE SCALE GENOMIC DNA]</scope>
    <source>
        <strain evidence="3 4">NPDC050100</strain>
    </source>
</reference>
<comment type="caution">
    <text evidence="3">The sequence shown here is derived from an EMBL/GenBank/DDBJ whole genome shotgun (WGS) entry which is preliminary data.</text>
</comment>
<accession>A0ABV3G6F3</accession>
<keyword evidence="2" id="KW-0812">Transmembrane</keyword>
<sequence length="223" mass="24664">MVLNRRWTVVVPAGLAVPPVGAVSLVVLQPGAGALMTGALTGLASMSCMAVQGIAYVRERHARERRSSLQLTEKRERTRERSRRRKDREIQRSLARVNTRLDTMSADLKRTRDLISASGARLCDLPRMDRRITASSEAIENSYYQLESFVDIRMPLDPGVPLPPMRGRAASPDVLRSAIGEILGDAGRAEERAAGDRRLDDFPELARTHVRAEKGADLLRRAG</sequence>
<organism evidence="3 4">
    <name type="scientific">Microtetraspora glauca</name>
    <dbReference type="NCBI Taxonomy" id="1996"/>
    <lineage>
        <taxon>Bacteria</taxon>
        <taxon>Bacillati</taxon>
        <taxon>Actinomycetota</taxon>
        <taxon>Actinomycetes</taxon>
        <taxon>Streptosporangiales</taxon>
        <taxon>Streptosporangiaceae</taxon>
        <taxon>Microtetraspora</taxon>
    </lineage>
</organism>
<keyword evidence="2" id="KW-1133">Transmembrane helix</keyword>
<evidence type="ECO:0000313" key="3">
    <source>
        <dbReference type="EMBL" id="MEV0967200.1"/>
    </source>
</evidence>
<name>A0ABV3G6F3_MICGL</name>
<proteinExistence type="predicted"/>
<gene>
    <name evidence="3" type="ORF">AB0I59_01095</name>
</gene>
<keyword evidence="4" id="KW-1185">Reference proteome</keyword>
<evidence type="ECO:0000256" key="2">
    <source>
        <dbReference type="SAM" id="Phobius"/>
    </source>
</evidence>
<feature type="compositionally biased region" description="Basic and acidic residues" evidence="1">
    <location>
        <begin position="65"/>
        <end position="79"/>
    </location>
</feature>